<reference evidence="2 3" key="1">
    <citation type="submission" date="2018-08" db="EMBL/GenBank/DDBJ databases">
        <title>The draft genome squence of Brumimicrobium sp. N62.</title>
        <authorList>
            <person name="Du Z.-J."/>
            <person name="Luo H.-R."/>
        </authorList>
    </citation>
    <scope>NUCLEOTIDE SEQUENCE [LARGE SCALE GENOMIC DNA]</scope>
    <source>
        <strain evidence="2 3">N62</strain>
    </source>
</reference>
<feature type="domain" description="Ppx/GppA phosphatase N-terminal" evidence="1">
    <location>
        <begin position="17"/>
        <end position="298"/>
    </location>
</feature>
<dbReference type="InterPro" id="IPR003695">
    <property type="entry name" value="Ppx_GppA_N"/>
</dbReference>
<evidence type="ECO:0000313" key="2">
    <source>
        <dbReference type="EMBL" id="RFC55696.1"/>
    </source>
</evidence>
<dbReference type="Pfam" id="PF02541">
    <property type="entry name" value="Ppx-GppA"/>
    <property type="match status" value="1"/>
</dbReference>
<sequence length="304" mass="34373">MMKGAVIDLGTNTFGLIVFQKNNGQIEVLHTDKSFVNLGEGGINANKITQQAMDRAYRSISHFVDACRSFGVYPEQIRAFGTSALRDANNAQEFLDEIKAQHDLEIQLIDGNQEAKMVYEGVKNIHYFKENTSCIMDIGGGSTEFTVTNKSQIQDQKSFNIGISRITQLFELSDPLSAEDLQRIELFLAYQSKDYFQNLNVDSLIGAAGSFETFFSMMNETSTYAKNTSHMLPMQELMQCLEHLTHSARKERDENFWIVDYRKEMINVAAFKTKWVLEQLGATSCYFSPSGLKEGIIAYAFKES</sequence>
<comment type="caution">
    <text evidence="2">The sequence shown here is derived from an EMBL/GenBank/DDBJ whole genome shotgun (WGS) entry which is preliminary data.</text>
</comment>
<dbReference type="Gene3D" id="3.30.420.40">
    <property type="match status" value="1"/>
</dbReference>
<dbReference type="EMBL" id="QURB01000001">
    <property type="protein sequence ID" value="RFC55696.1"/>
    <property type="molecule type" value="Genomic_DNA"/>
</dbReference>
<dbReference type="PANTHER" id="PTHR30005">
    <property type="entry name" value="EXOPOLYPHOSPHATASE"/>
    <property type="match status" value="1"/>
</dbReference>
<dbReference type="RefSeq" id="WP_116879531.1">
    <property type="nucleotide sequence ID" value="NZ_QURB01000001.1"/>
</dbReference>
<dbReference type="SUPFAM" id="SSF53067">
    <property type="entry name" value="Actin-like ATPase domain"/>
    <property type="match status" value="2"/>
</dbReference>
<evidence type="ECO:0000259" key="1">
    <source>
        <dbReference type="Pfam" id="PF02541"/>
    </source>
</evidence>
<gene>
    <name evidence="2" type="ORF">DXU93_01820</name>
</gene>
<evidence type="ECO:0000313" key="3">
    <source>
        <dbReference type="Proteomes" id="UP000257127"/>
    </source>
</evidence>
<dbReference type="PANTHER" id="PTHR30005:SF0">
    <property type="entry name" value="RETROGRADE REGULATION PROTEIN 2"/>
    <property type="match status" value="1"/>
</dbReference>
<dbReference type="InterPro" id="IPR043129">
    <property type="entry name" value="ATPase_NBD"/>
</dbReference>
<accession>A0A3E1F1K7</accession>
<dbReference type="AlphaFoldDB" id="A0A3E1F1K7"/>
<keyword evidence="3" id="KW-1185">Reference proteome</keyword>
<protein>
    <recommendedName>
        <fullName evidence="1">Ppx/GppA phosphatase N-terminal domain-containing protein</fullName>
    </recommendedName>
</protein>
<organism evidence="2 3">
    <name type="scientific">Brumimicrobium aurantiacum</name>
    <dbReference type="NCBI Taxonomy" id="1737063"/>
    <lineage>
        <taxon>Bacteria</taxon>
        <taxon>Pseudomonadati</taxon>
        <taxon>Bacteroidota</taxon>
        <taxon>Flavobacteriia</taxon>
        <taxon>Flavobacteriales</taxon>
        <taxon>Crocinitomicaceae</taxon>
        <taxon>Brumimicrobium</taxon>
    </lineage>
</organism>
<dbReference type="Proteomes" id="UP000257127">
    <property type="component" value="Unassembled WGS sequence"/>
</dbReference>
<dbReference type="OrthoDB" id="9814545at2"/>
<proteinExistence type="predicted"/>
<dbReference type="InterPro" id="IPR050273">
    <property type="entry name" value="GppA/Ppx_hydrolase"/>
</dbReference>
<dbReference type="Gene3D" id="3.30.420.150">
    <property type="entry name" value="Exopolyphosphatase. Domain 2"/>
    <property type="match status" value="1"/>
</dbReference>
<dbReference type="GO" id="GO:0016462">
    <property type="term" value="F:pyrophosphatase activity"/>
    <property type="evidence" value="ECO:0007669"/>
    <property type="project" value="TreeGrafter"/>
</dbReference>
<name>A0A3E1F1K7_9FLAO</name>